<dbReference type="EMBL" id="JACYGY010000001">
    <property type="protein sequence ID" value="MBE9464107.1"/>
    <property type="molecule type" value="Genomic_DNA"/>
</dbReference>
<dbReference type="PANTHER" id="PTHR36173:SF2">
    <property type="entry name" value="RIBONUCLEASE VAPC16"/>
    <property type="match status" value="1"/>
</dbReference>
<dbReference type="SUPFAM" id="SSF88723">
    <property type="entry name" value="PIN domain-like"/>
    <property type="match status" value="1"/>
</dbReference>
<dbReference type="InterPro" id="IPR052919">
    <property type="entry name" value="TA_system_RNase"/>
</dbReference>
<sequence>MQDDNKNLSPLVKKILSDEHSELYVSIASFWEITIKLQLGKLELGYTIDDLVNACNIANIIIIPIEIASLKELQLLPPIHKDPFDRIIMASAISLNLIVITLDEYIKQYDLKTVW</sequence>
<dbReference type="PANTHER" id="PTHR36173">
    <property type="entry name" value="RIBONUCLEASE VAPC16-RELATED"/>
    <property type="match status" value="1"/>
</dbReference>
<protein>
    <submittedName>
        <fullName evidence="2">Type II toxin-antitoxin system VapC family toxin</fullName>
    </submittedName>
</protein>
<dbReference type="CDD" id="cd09872">
    <property type="entry name" value="PIN_Sll0205-like"/>
    <property type="match status" value="1"/>
</dbReference>
<dbReference type="InterPro" id="IPR041705">
    <property type="entry name" value="PIN_Sll0205"/>
</dbReference>
<evidence type="ECO:0000259" key="1">
    <source>
        <dbReference type="Pfam" id="PF01850"/>
    </source>
</evidence>
<reference evidence="3" key="1">
    <citation type="submission" date="2023-07" db="EMBL/GenBank/DDBJ databases">
        <title>Dyadobacter sp. nov 'subterranea' isolated from contaminted grondwater.</title>
        <authorList>
            <person name="Szabo I."/>
            <person name="Al-Omari J."/>
            <person name="Szerdahelyi S.G."/>
            <person name="Rado J."/>
        </authorList>
    </citation>
    <scope>NUCLEOTIDE SEQUENCE [LARGE SCALE GENOMIC DNA]</scope>
    <source>
        <strain evidence="3">UP-52</strain>
    </source>
</reference>
<evidence type="ECO:0000313" key="3">
    <source>
        <dbReference type="Proteomes" id="UP000634134"/>
    </source>
</evidence>
<dbReference type="Proteomes" id="UP000634134">
    <property type="component" value="Unassembled WGS sequence"/>
</dbReference>
<name>A0ABR9WF34_9BACT</name>
<dbReference type="Pfam" id="PF01850">
    <property type="entry name" value="PIN"/>
    <property type="match status" value="1"/>
</dbReference>
<evidence type="ECO:0000313" key="2">
    <source>
        <dbReference type="EMBL" id="MBE9464107.1"/>
    </source>
</evidence>
<organism evidence="2 3">
    <name type="scientific">Dyadobacter subterraneus</name>
    <dbReference type="NCBI Taxonomy" id="2773304"/>
    <lineage>
        <taxon>Bacteria</taxon>
        <taxon>Pseudomonadati</taxon>
        <taxon>Bacteroidota</taxon>
        <taxon>Cytophagia</taxon>
        <taxon>Cytophagales</taxon>
        <taxon>Spirosomataceae</taxon>
        <taxon>Dyadobacter</taxon>
    </lineage>
</organism>
<dbReference type="InterPro" id="IPR002716">
    <property type="entry name" value="PIN_dom"/>
</dbReference>
<feature type="domain" description="PIN" evidence="1">
    <location>
        <begin position="11"/>
        <end position="110"/>
    </location>
</feature>
<comment type="caution">
    <text evidence="2">The sequence shown here is derived from an EMBL/GenBank/DDBJ whole genome shotgun (WGS) entry which is preliminary data.</text>
</comment>
<gene>
    <name evidence="2" type="ORF">IEE83_19655</name>
</gene>
<accession>A0ABR9WF34</accession>
<dbReference type="InterPro" id="IPR029060">
    <property type="entry name" value="PIN-like_dom_sf"/>
</dbReference>
<keyword evidence="3" id="KW-1185">Reference proteome</keyword>
<proteinExistence type="predicted"/>